<dbReference type="PANTHER" id="PTHR43461">
    <property type="entry name" value="TRANSMEMBRANE PROTEIN 256"/>
    <property type="match status" value="1"/>
</dbReference>
<name>A0ABW7CGV3_9CYAN</name>
<sequence length="128" mass="12973">MERWFLGGAGFLGAMAVAAGAFGSHVLAEKLSDRALAIFETAARYQLIHALLLGMVAVAMGAMPKPVAPSLPIAGVSALLGMMLFSGSLYALSFGAPKILGVITPIGGVGLIVSWLAFGLAAFQGAKP</sequence>
<proteinExistence type="inferred from homology"/>
<dbReference type="Pfam" id="PF04241">
    <property type="entry name" value="DUF423"/>
    <property type="match status" value="1"/>
</dbReference>
<evidence type="ECO:0000256" key="2">
    <source>
        <dbReference type="ARBA" id="ARBA00009694"/>
    </source>
</evidence>
<comment type="caution">
    <text evidence="7">The sequence shown here is derived from an EMBL/GenBank/DDBJ whole genome shotgun (WGS) entry which is preliminary data.</text>
</comment>
<evidence type="ECO:0000313" key="8">
    <source>
        <dbReference type="Proteomes" id="UP001604335"/>
    </source>
</evidence>
<dbReference type="InterPro" id="IPR006696">
    <property type="entry name" value="DUF423"/>
</dbReference>
<keyword evidence="3 6" id="KW-0812">Transmembrane</keyword>
<dbReference type="Proteomes" id="UP001604335">
    <property type="component" value="Unassembled WGS sequence"/>
</dbReference>
<dbReference type="PANTHER" id="PTHR43461:SF1">
    <property type="entry name" value="TRANSMEMBRANE PROTEIN 256"/>
    <property type="match status" value="1"/>
</dbReference>
<evidence type="ECO:0000256" key="4">
    <source>
        <dbReference type="ARBA" id="ARBA00022989"/>
    </source>
</evidence>
<feature type="transmembrane region" description="Helical" evidence="6">
    <location>
        <begin position="71"/>
        <end position="93"/>
    </location>
</feature>
<feature type="transmembrane region" description="Helical" evidence="6">
    <location>
        <begin position="99"/>
        <end position="123"/>
    </location>
</feature>
<gene>
    <name evidence="7" type="ORF">VPK24_16945</name>
</gene>
<protein>
    <submittedName>
        <fullName evidence="7">DUF423 domain-containing protein</fullName>
    </submittedName>
</protein>
<reference evidence="8" key="1">
    <citation type="journal article" date="2024" name="Algal Res.">
        <title>Biochemical, toxicological and genomic investigation of a high-biomass producing Limnothrix strain isolated from Italian shallow drinking water reservoir.</title>
        <authorList>
            <person name="Simonazzi M."/>
            <person name="Shishido T.K."/>
            <person name="Delbaje E."/>
            <person name="Wahlsten M."/>
            <person name="Fewer D.P."/>
            <person name="Sivonen K."/>
            <person name="Pezzolesi L."/>
            <person name="Pistocchi R."/>
        </authorList>
    </citation>
    <scope>NUCLEOTIDE SEQUENCE [LARGE SCALE GENOMIC DNA]</scope>
    <source>
        <strain evidence="8">LRLZ20PSL1</strain>
    </source>
</reference>
<feature type="transmembrane region" description="Helical" evidence="6">
    <location>
        <begin position="47"/>
        <end position="64"/>
    </location>
</feature>
<keyword evidence="5 6" id="KW-0472">Membrane</keyword>
<keyword evidence="4 6" id="KW-1133">Transmembrane helix</keyword>
<dbReference type="RefSeq" id="WP_393015179.1">
    <property type="nucleotide sequence ID" value="NZ_JAZAQF010000088.1"/>
</dbReference>
<comment type="similarity">
    <text evidence="2">Belongs to the UPF0382 family.</text>
</comment>
<evidence type="ECO:0000313" key="7">
    <source>
        <dbReference type="EMBL" id="MFG3819335.1"/>
    </source>
</evidence>
<dbReference type="EMBL" id="JAZAQF010000088">
    <property type="protein sequence ID" value="MFG3819335.1"/>
    <property type="molecule type" value="Genomic_DNA"/>
</dbReference>
<evidence type="ECO:0000256" key="1">
    <source>
        <dbReference type="ARBA" id="ARBA00004141"/>
    </source>
</evidence>
<organism evidence="7 8">
    <name type="scientific">Limnothrix redekei LRLZ20PSL1</name>
    <dbReference type="NCBI Taxonomy" id="3112953"/>
    <lineage>
        <taxon>Bacteria</taxon>
        <taxon>Bacillati</taxon>
        <taxon>Cyanobacteriota</taxon>
        <taxon>Cyanophyceae</taxon>
        <taxon>Pseudanabaenales</taxon>
        <taxon>Pseudanabaenaceae</taxon>
        <taxon>Limnothrix</taxon>
    </lineage>
</organism>
<comment type="subcellular location">
    <subcellularLocation>
        <location evidence="1">Membrane</location>
        <topology evidence="1">Multi-pass membrane protein</topology>
    </subcellularLocation>
</comment>
<evidence type="ECO:0000256" key="3">
    <source>
        <dbReference type="ARBA" id="ARBA00022692"/>
    </source>
</evidence>
<accession>A0ABW7CGV3</accession>
<keyword evidence="8" id="KW-1185">Reference proteome</keyword>
<evidence type="ECO:0000256" key="5">
    <source>
        <dbReference type="ARBA" id="ARBA00023136"/>
    </source>
</evidence>
<evidence type="ECO:0000256" key="6">
    <source>
        <dbReference type="SAM" id="Phobius"/>
    </source>
</evidence>